<keyword evidence="3" id="KW-0378">Hydrolase</keyword>
<keyword evidence="9" id="KW-1185">Reference proteome</keyword>
<dbReference type="GO" id="GO:0005737">
    <property type="term" value="C:cytoplasm"/>
    <property type="evidence" value="ECO:0007669"/>
    <property type="project" value="UniProtKB-SubCell"/>
</dbReference>
<dbReference type="InterPro" id="IPR021764">
    <property type="entry name" value="Enterochelin_esterase_N"/>
</dbReference>
<dbReference type="Proteomes" id="UP000502297">
    <property type="component" value="Chromosome"/>
</dbReference>
<protein>
    <submittedName>
        <fullName evidence="8">DUF3327 domain-containing protein</fullName>
    </submittedName>
</protein>
<dbReference type="Pfam" id="PF11806">
    <property type="entry name" value="Enterochelin_N"/>
    <property type="match status" value="1"/>
</dbReference>
<dbReference type="InterPro" id="IPR013783">
    <property type="entry name" value="Ig-like_fold"/>
</dbReference>
<evidence type="ECO:0000256" key="5">
    <source>
        <dbReference type="SAM" id="MobiDB-lite"/>
    </source>
</evidence>
<evidence type="ECO:0000256" key="1">
    <source>
        <dbReference type="ARBA" id="ARBA00004496"/>
    </source>
</evidence>
<keyword evidence="2" id="KW-0963">Cytoplasm</keyword>
<accession>A0A6G8S032</accession>
<dbReference type="InterPro" id="IPR014756">
    <property type="entry name" value="Ig_E-set"/>
</dbReference>
<evidence type="ECO:0000256" key="4">
    <source>
        <dbReference type="ARBA" id="ARBA00024201"/>
    </source>
</evidence>
<dbReference type="InterPro" id="IPR000801">
    <property type="entry name" value="Esterase-like"/>
</dbReference>
<dbReference type="AlphaFoldDB" id="A0A6G8S032"/>
<keyword evidence="6" id="KW-0732">Signal</keyword>
<dbReference type="GO" id="GO:0008849">
    <property type="term" value="F:enterochelin esterase activity"/>
    <property type="evidence" value="ECO:0007669"/>
    <property type="project" value="InterPro"/>
</dbReference>
<evidence type="ECO:0000259" key="7">
    <source>
        <dbReference type="Pfam" id="PF11806"/>
    </source>
</evidence>
<dbReference type="GO" id="GO:0005506">
    <property type="term" value="F:iron ion binding"/>
    <property type="evidence" value="ECO:0007669"/>
    <property type="project" value="InterPro"/>
</dbReference>
<name>A0A6G8S032_9GAMM</name>
<feature type="compositionally biased region" description="Polar residues" evidence="5">
    <location>
        <begin position="65"/>
        <end position="78"/>
    </location>
</feature>
<feature type="chain" id="PRO_5026254836" evidence="6">
    <location>
        <begin position="23"/>
        <end position="508"/>
    </location>
</feature>
<feature type="domain" description="Enterochelin esterase N-terminal" evidence="7">
    <location>
        <begin position="139"/>
        <end position="241"/>
    </location>
</feature>
<dbReference type="EMBL" id="CP049801">
    <property type="protein sequence ID" value="QIO07474.1"/>
    <property type="molecule type" value="Genomic_DNA"/>
</dbReference>
<evidence type="ECO:0000256" key="6">
    <source>
        <dbReference type="SAM" id="SignalP"/>
    </source>
</evidence>
<dbReference type="GO" id="GO:0006826">
    <property type="term" value="P:iron ion transport"/>
    <property type="evidence" value="ECO:0007669"/>
    <property type="project" value="InterPro"/>
</dbReference>
<proteinExistence type="inferred from homology"/>
<comment type="subcellular location">
    <subcellularLocation>
        <location evidence="1">Cytoplasm</location>
    </subcellularLocation>
</comment>
<evidence type="ECO:0000313" key="8">
    <source>
        <dbReference type="EMBL" id="QIO07474.1"/>
    </source>
</evidence>
<dbReference type="Gene3D" id="2.60.40.10">
    <property type="entry name" value="Immunoglobulins"/>
    <property type="match status" value="1"/>
</dbReference>
<dbReference type="PANTHER" id="PTHR48098:SF3">
    <property type="entry name" value="IRON(III) ENTEROBACTIN ESTERASE"/>
    <property type="match status" value="1"/>
</dbReference>
<feature type="region of interest" description="Disordered" evidence="5">
    <location>
        <begin position="61"/>
        <end position="89"/>
    </location>
</feature>
<dbReference type="KEGG" id="asha:G8E00_08205"/>
<dbReference type="InterPro" id="IPR029058">
    <property type="entry name" value="AB_hydrolase_fold"/>
</dbReference>
<evidence type="ECO:0000256" key="2">
    <source>
        <dbReference type="ARBA" id="ARBA00022490"/>
    </source>
</evidence>
<feature type="signal peptide" evidence="6">
    <location>
        <begin position="1"/>
        <end position="22"/>
    </location>
</feature>
<reference evidence="8 9" key="1">
    <citation type="submission" date="2020-03" db="EMBL/GenBank/DDBJ databases">
        <authorList>
            <person name="Zhu W."/>
        </authorList>
    </citation>
    <scope>NUCLEOTIDE SEQUENCE [LARGE SCALE GENOMIC DNA]</scope>
    <source>
        <strain evidence="8 9">323-1</strain>
    </source>
</reference>
<dbReference type="PANTHER" id="PTHR48098">
    <property type="entry name" value="ENTEROCHELIN ESTERASE-RELATED"/>
    <property type="match status" value="1"/>
</dbReference>
<comment type="similarity">
    <text evidence="4">Belongs to the Fes family.</text>
</comment>
<evidence type="ECO:0000256" key="3">
    <source>
        <dbReference type="ARBA" id="ARBA00022801"/>
    </source>
</evidence>
<dbReference type="SUPFAM" id="SSF81296">
    <property type="entry name" value="E set domains"/>
    <property type="match status" value="1"/>
</dbReference>
<sequence>MIVKKLCLTLLFSGLYSPSLIAVADTSLKQLSPNNQKKILDPIYQSSDLSTQSPILNHVAKKKPLQTSDQSSKAQNIKSHARPCEDVQPESTLLRSLQLDLKSQSKTELRQQRIEQFWQTVQQQGTPYVEKIDAEKSRIIFLWNGPEHNVRLIGGPSNDHEWLTRLAGTNIWFKEAIVKNQFMGSYSYAVNVPLVDDFLTHYCPHLNPNLKESRPQRRAVLKVNKLDPYNPRRFFNNSPNQSALRNENIVILAKSPAFIDPSQFPNHKQPELKTYRFESKILNNSRVIQIYQSKKIKKNQNYITAIFFDGQHYAELLNVPKALDILVEQGKLPPIQAVFLSPPNEQIRPQELTPNREFSKFFSQEFLSWLDKKLPNKRHKNKTVLLGSSLGGLSSAYLALENPKHISHVVPLSGSFWWQEHSSDLPNGMSKIIREKQKQPKQAWYITANSYESSRNNNELSILETTPIVAQDLREKGHDVEYKNYVGGHSYAIWQGILQDALLHFFQD</sequence>
<dbReference type="Gene3D" id="3.40.50.1820">
    <property type="entry name" value="alpha/beta hydrolase"/>
    <property type="match status" value="1"/>
</dbReference>
<dbReference type="InterPro" id="IPR050583">
    <property type="entry name" value="Mycobacterial_A85_antigen"/>
</dbReference>
<dbReference type="Pfam" id="PF00756">
    <property type="entry name" value="Esterase"/>
    <property type="match status" value="1"/>
</dbReference>
<gene>
    <name evidence="8" type="ORF">G8E00_08205</name>
</gene>
<dbReference type="SUPFAM" id="SSF53474">
    <property type="entry name" value="alpha/beta-Hydrolases"/>
    <property type="match status" value="1"/>
</dbReference>
<organism evidence="8 9">
    <name type="scientific">Acinetobacter shaoyimingii</name>
    <dbReference type="NCBI Taxonomy" id="2715164"/>
    <lineage>
        <taxon>Bacteria</taxon>
        <taxon>Pseudomonadati</taxon>
        <taxon>Pseudomonadota</taxon>
        <taxon>Gammaproteobacteria</taxon>
        <taxon>Moraxellales</taxon>
        <taxon>Moraxellaceae</taxon>
        <taxon>Acinetobacter</taxon>
    </lineage>
</organism>
<evidence type="ECO:0000313" key="9">
    <source>
        <dbReference type="Proteomes" id="UP000502297"/>
    </source>
</evidence>